<evidence type="ECO:0000313" key="3">
    <source>
        <dbReference type="Proteomes" id="UP000632125"/>
    </source>
</evidence>
<sequence length="103" mass="11438">MYPELSTAELETRLKEGETVNLVDVRETDEWEAGHIKEARSIPLSELLERLGELRQGDREIVLICRSGGRSGRACDYLHAQGYNVVNVTGGMLAWSGDVAYGE</sequence>
<organism evidence="2 3">
    <name type="scientific">Paenibacillus arenilitoris</name>
    <dbReference type="NCBI Taxonomy" id="2772299"/>
    <lineage>
        <taxon>Bacteria</taxon>
        <taxon>Bacillati</taxon>
        <taxon>Bacillota</taxon>
        <taxon>Bacilli</taxon>
        <taxon>Bacillales</taxon>
        <taxon>Paenibacillaceae</taxon>
        <taxon>Paenibacillus</taxon>
    </lineage>
</organism>
<dbReference type="SUPFAM" id="SSF52821">
    <property type="entry name" value="Rhodanese/Cell cycle control phosphatase"/>
    <property type="match status" value="1"/>
</dbReference>
<proteinExistence type="predicted"/>
<feature type="domain" description="Rhodanese" evidence="1">
    <location>
        <begin position="16"/>
        <end position="100"/>
    </location>
</feature>
<dbReference type="Pfam" id="PF00581">
    <property type="entry name" value="Rhodanese"/>
    <property type="match status" value="1"/>
</dbReference>
<reference evidence="2" key="1">
    <citation type="submission" date="2020-09" db="EMBL/GenBank/DDBJ databases">
        <title>A novel bacterium of genus Paenibacillus, isolated from South China Sea.</title>
        <authorList>
            <person name="Huang H."/>
            <person name="Mo K."/>
            <person name="Hu Y."/>
        </authorList>
    </citation>
    <scope>NUCLEOTIDE SEQUENCE</scope>
    <source>
        <strain evidence="2">IB182493</strain>
    </source>
</reference>
<evidence type="ECO:0000313" key="2">
    <source>
        <dbReference type="EMBL" id="MBD2871201.1"/>
    </source>
</evidence>
<gene>
    <name evidence="2" type="ORF">IDH41_21680</name>
</gene>
<dbReference type="Gene3D" id="3.40.250.10">
    <property type="entry name" value="Rhodanese-like domain"/>
    <property type="match status" value="1"/>
</dbReference>
<dbReference type="RefSeq" id="WP_190864764.1">
    <property type="nucleotide sequence ID" value="NZ_JACXIY010000027.1"/>
</dbReference>
<comment type="caution">
    <text evidence="2">The sequence shown here is derived from an EMBL/GenBank/DDBJ whole genome shotgun (WGS) entry which is preliminary data.</text>
</comment>
<dbReference type="InterPro" id="IPR036873">
    <property type="entry name" value="Rhodanese-like_dom_sf"/>
</dbReference>
<dbReference type="Proteomes" id="UP000632125">
    <property type="component" value="Unassembled WGS sequence"/>
</dbReference>
<dbReference type="AlphaFoldDB" id="A0A927H740"/>
<name>A0A927H740_9BACL</name>
<dbReference type="InterPro" id="IPR001763">
    <property type="entry name" value="Rhodanese-like_dom"/>
</dbReference>
<dbReference type="PANTHER" id="PTHR43031">
    <property type="entry name" value="FAD-DEPENDENT OXIDOREDUCTASE"/>
    <property type="match status" value="1"/>
</dbReference>
<dbReference type="CDD" id="cd00158">
    <property type="entry name" value="RHOD"/>
    <property type="match status" value="1"/>
</dbReference>
<keyword evidence="3" id="KW-1185">Reference proteome</keyword>
<dbReference type="PANTHER" id="PTHR43031:SF17">
    <property type="entry name" value="SULFURTRANSFERASE YTWF-RELATED"/>
    <property type="match status" value="1"/>
</dbReference>
<protein>
    <submittedName>
        <fullName evidence="2">Rhodanese-like domain-containing protein</fullName>
    </submittedName>
</protein>
<accession>A0A927H740</accession>
<dbReference type="EMBL" id="JACXIY010000027">
    <property type="protein sequence ID" value="MBD2871201.1"/>
    <property type="molecule type" value="Genomic_DNA"/>
</dbReference>
<evidence type="ECO:0000259" key="1">
    <source>
        <dbReference type="PROSITE" id="PS50206"/>
    </source>
</evidence>
<dbReference type="InterPro" id="IPR050229">
    <property type="entry name" value="GlpE_sulfurtransferase"/>
</dbReference>
<dbReference type="SMART" id="SM00450">
    <property type="entry name" value="RHOD"/>
    <property type="match status" value="1"/>
</dbReference>
<dbReference type="PROSITE" id="PS50206">
    <property type="entry name" value="RHODANESE_3"/>
    <property type="match status" value="1"/>
</dbReference>